<dbReference type="PANTHER" id="PTHR42913">
    <property type="entry name" value="APOPTOSIS-INDUCING FACTOR 1"/>
    <property type="match status" value="1"/>
</dbReference>
<name>A0A1M5UCZ2_9EURY</name>
<evidence type="ECO:0000256" key="3">
    <source>
        <dbReference type="ARBA" id="ARBA00022630"/>
    </source>
</evidence>
<accession>A0A1M5UCZ2</accession>
<dbReference type="GO" id="GO:0003955">
    <property type="term" value="F:NAD(P)H dehydrogenase (quinone) activity"/>
    <property type="evidence" value="ECO:0007669"/>
    <property type="project" value="TreeGrafter"/>
</dbReference>
<dbReference type="Pfam" id="PF07992">
    <property type="entry name" value="Pyr_redox_2"/>
    <property type="match status" value="1"/>
</dbReference>
<gene>
    <name evidence="7" type="ORF">SAMN05443636_2981</name>
</gene>
<protein>
    <submittedName>
        <fullName evidence="7">NADH dehydrogenase</fullName>
    </submittedName>
</protein>
<reference evidence="7 8" key="1">
    <citation type="submission" date="2016-11" db="EMBL/GenBank/DDBJ databases">
        <authorList>
            <person name="Jaros S."/>
            <person name="Januszkiewicz K."/>
            <person name="Wedrychowicz H."/>
        </authorList>
    </citation>
    <scope>NUCLEOTIDE SEQUENCE [LARGE SCALE GENOMIC DNA]</scope>
    <source>
        <strain evidence="7 8">DSM 9297</strain>
    </source>
</reference>
<comment type="cofactor">
    <cofactor evidence="1">
        <name>FAD</name>
        <dbReference type="ChEBI" id="CHEBI:57692"/>
    </cofactor>
</comment>
<dbReference type="Proteomes" id="UP000184357">
    <property type="component" value="Unassembled WGS sequence"/>
</dbReference>
<evidence type="ECO:0000313" key="7">
    <source>
        <dbReference type="EMBL" id="SHH60819.1"/>
    </source>
</evidence>
<evidence type="ECO:0000256" key="2">
    <source>
        <dbReference type="ARBA" id="ARBA00005272"/>
    </source>
</evidence>
<dbReference type="OrthoDB" id="38899at2157"/>
<evidence type="ECO:0000256" key="5">
    <source>
        <dbReference type="ARBA" id="ARBA00023002"/>
    </source>
</evidence>
<dbReference type="InterPro" id="IPR036188">
    <property type="entry name" value="FAD/NAD-bd_sf"/>
</dbReference>
<dbReference type="PANTHER" id="PTHR42913:SF3">
    <property type="entry name" value="64 KDA MITOCHONDRIAL NADH DEHYDROGENASE (EUROFUNG)"/>
    <property type="match status" value="1"/>
</dbReference>
<evidence type="ECO:0000256" key="4">
    <source>
        <dbReference type="ARBA" id="ARBA00022827"/>
    </source>
</evidence>
<evidence type="ECO:0000259" key="6">
    <source>
        <dbReference type="Pfam" id="PF07992"/>
    </source>
</evidence>
<dbReference type="InterPro" id="IPR023753">
    <property type="entry name" value="FAD/NAD-binding_dom"/>
</dbReference>
<keyword evidence="4" id="KW-0274">FAD</keyword>
<dbReference type="InterPro" id="IPR051169">
    <property type="entry name" value="NADH-Q_oxidoreductase"/>
</dbReference>
<evidence type="ECO:0000256" key="1">
    <source>
        <dbReference type="ARBA" id="ARBA00001974"/>
    </source>
</evidence>
<keyword evidence="8" id="KW-1185">Reference proteome</keyword>
<dbReference type="Gene3D" id="3.50.50.100">
    <property type="match status" value="1"/>
</dbReference>
<dbReference type="EMBL" id="FQWV01000010">
    <property type="protein sequence ID" value="SHH60819.1"/>
    <property type="molecule type" value="Genomic_DNA"/>
</dbReference>
<comment type="similarity">
    <text evidence="2">Belongs to the NADH dehydrogenase family.</text>
</comment>
<dbReference type="GO" id="GO:0019646">
    <property type="term" value="P:aerobic electron transport chain"/>
    <property type="evidence" value="ECO:0007669"/>
    <property type="project" value="TreeGrafter"/>
</dbReference>
<dbReference type="STRING" id="43928.SAMN05443636_2981"/>
<organism evidence="7 8">
    <name type="scientific">Halobaculum gomorrense</name>
    <dbReference type="NCBI Taxonomy" id="43928"/>
    <lineage>
        <taxon>Archaea</taxon>
        <taxon>Methanobacteriati</taxon>
        <taxon>Methanobacteriota</taxon>
        <taxon>Stenosarchaea group</taxon>
        <taxon>Halobacteria</taxon>
        <taxon>Halobacteriales</taxon>
        <taxon>Haloferacaceae</taxon>
        <taxon>Halobaculum</taxon>
    </lineage>
</organism>
<proteinExistence type="inferred from homology"/>
<evidence type="ECO:0000313" key="8">
    <source>
        <dbReference type="Proteomes" id="UP000184357"/>
    </source>
</evidence>
<dbReference type="RefSeq" id="WP_073311019.1">
    <property type="nucleotide sequence ID" value="NZ_FQWV01000010.1"/>
</dbReference>
<feature type="domain" description="FAD/NAD(P)-binding" evidence="6">
    <location>
        <begin position="1"/>
        <end position="291"/>
    </location>
</feature>
<dbReference type="SUPFAM" id="SSF51905">
    <property type="entry name" value="FAD/NAD(P)-binding domain"/>
    <property type="match status" value="2"/>
</dbReference>
<sequence length="380" mass="39585">MHVVVLGAGYAGVALTRRLESRLPPEADITLVNEGEEHVLVHETHRAIRRPAVADAISVPLDDLLDRAELVVDRVVDVDAEAGRAELADGDAIEWDYGALCLGSETAYYGIEGLREHATPLKSLDDAAAIRERFLEVVAEGGRVVVGGAGLSGVQVAGELAALAREEGVEVPDDVEIALVEQLDGVAPNFPPNFSEAVREGLEARGVDIETDTAVEAVFDDRIVTDAGDLGYDQFVWTGGIAGDDAVGGDRPVVRADLRLTDRTFALGDAGRVVDADGEAVPASASAAVREAKTAAENVGRLVDHDLSASPDDFAPRLASYRFDVPGWLVSVGDGAVAQLGPTVLTGVAAKASKAGVGAGYLTSVGAVRNAVELAEEELL</sequence>
<keyword evidence="5" id="KW-0560">Oxidoreductase</keyword>
<keyword evidence="3" id="KW-0285">Flavoprotein</keyword>
<dbReference type="AlphaFoldDB" id="A0A1M5UCZ2"/>